<organism evidence="3 4">
    <name type="scientific">Isoptericola sediminis</name>
    <dbReference type="NCBI Taxonomy" id="2733572"/>
    <lineage>
        <taxon>Bacteria</taxon>
        <taxon>Bacillati</taxon>
        <taxon>Actinomycetota</taxon>
        <taxon>Actinomycetes</taxon>
        <taxon>Micrococcales</taxon>
        <taxon>Promicromonosporaceae</taxon>
        <taxon>Isoptericola</taxon>
    </lineage>
</organism>
<dbReference type="CDD" id="cd00118">
    <property type="entry name" value="LysM"/>
    <property type="match status" value="1"/>
</dbReference>
<protein>
    <submittedName>
        <fullName evidence="3">LysM peptidoglycan-binding domain-containing protein</fullName>
    </submittedName>
</protein>
<feature type="region of interest" description="Disordered" evidence="1">
    <location>
        <begin position="150"/>
        <end position="209"/>
    </location>
</feature>
<dbReference type="AlphaFoldDB" id="A0A849K605"/>
<name>A0A849K605_9MICO</name>
<dbReference type="Proteomes" id="UP000557204">
    <property type="component" value="Unassembled WGS sequence"/>
</dbReference>
<evidence type="ECO:0000313" key="3">
    <source>
        <dbReference type="EMBL" id="NNU27860.1"/>
    </source>
</evidence>
<sequence>MTDEITQHPRPAPRPGLSLAGLLACALGGAAVLALLGLRAESIVPRGVAEAARTDIERWVELGVLLVGAGAASRLAVGAAVALACVARARRDGRHVLDTALGPWVPRLVHRLARGAVGVGVGAGLALTPVGALADEPPGADAPVVLDVGWRSTTDPAPPDTAASAQPVAPATTHTAELTSSPLETDVPAGSADSAGRAEARPGPPDRDEVVVVRGDTLWGIASRGLPDAASDGDVLAEVVRWHAANRDVIGDDPDEILPGQVLRSP</sequence>
<dbReference type="RefSeq" id="WP_171247365.1">
    <property type="nucleotide sequence ID" value="NZ_JABFAJ010000018.1"/>
</dbReference>
<reference evidence="3 4" key="1">
    <citation type="submission" date="2020-05" db="EMBL/GenBank/DDBJ databases">
        <title>Genome sequence of Isoptericola sp. JC619 isolated from Chilika lagoon, India.</title>
        <authorList>
            <person name="Kumar D."/>
            <person name="Appam K."/>
            <person name="Gandham S."/>
            <person name="Uppada J."/>
            <person name="Sasikala C."/>
            <person name="Venkata Ramana C."/>
        </authorList>
    </citation>
    <scope>NUCLEOTIDE SEQUENCE [LARGE SCALE GENOMIC DNA]</scope>
    <source>
        <strain evidence="3 4">JC619</strain>
    </source>
</reference>
<feature type="compositionally biased region" description="Polar residues" evidence="1">
    <location>
        <begin position="172"/>
        <end position="183"/>
    </location>
</feature>
<proteinExistence type="predicted"/>
<comment type="caution">
    <text evidence="3">The sequence shown here is derived from an EMBL/GenBank/DDBJ whole genome shotgun (WGS) entry which is preliminary data.</text>
</comment>
<feature type="compositionally biased region" description="Low complexity" evidence="1">
    <location>
        <begin position="152"/>
        <end position="165"/>
    </location>
</feature>
<evidence type="ECO:0000313" key="4">
    <source>
        <dbReference type="Proteomes" id="UP000557204"/>
    </source>
</evidence>
<dbReference type="InterPro" id="IPR018392">
    <property type="entry name" value="LysM"/>
</dbReference>
<dbReference type="Gene3D" id="3.10.350.10">
    <property type="entry name" value="LysM domain"/>
    <property type="match status" value="1"/>
</dbReference>
<feature type="transmembrane region" description="Helical" evidence="2">
    <location>
        <begin position="64"/>
        <end position="87"/>
    </location>
</feature>
<evidence type="ECO:0000256" key="2">
    <source>
        <dbReference type="SAM" id="Phobius"/>
    </source>
</evidence>
<keyword evidence="2" id="KW-0472">Membrane</keyword>
<dbReference type="InterPro" id="IPR036779">
    <property type="entry name" value="LysM_dom_sf"/>
</dbReference>
<evidence type="ECO:0000256" key="1">
    <source>
        <dbReference type="SAM" id="MobiDB-lite"/>
    </source>
</evidence>
<keyword evidence="4" id="KW-1185">Reference proteome</keyword>
<keyword evidence="2" id="KW-0812">Transmembrane</keyword>
<gene>
    <name evidence="3" type="ORF">HLI28_09945</name>
</gene>
<accession>A0A849K605</accession>
<keyword evidence="2" id="KW-1133">Transmembrane helix</keyword>
<dbReference type="EMBL" id="JABFAJ010000018">
    <property type="protein sequence ID" value="NNU27860.1"/>
    <property type="molecule type" value="Genomic_DNA"/>
</dbReference>
<feature type="compositionally biased region" description="Basic and acidic residues" evidence="1">
    <location>
        <begin position="196"/>
        <end position="209"/>
    </location>
</feature>